<sequence length="163" mass="18613">MCHMFLVLTISSTSKCRETFAVSLSMQNQNIAWKIPQRVQNQGRMMSAPSWRHPETCIHSLVKIPRSSSAFLKRGDRSHSTSAISQAEHGQKSFDFPAISTRVRYLPGQPISRENPPWSMTRNEKSQRSRLFCSLENTRELGKARYGEYRTPSSSSGFRPKYG</sequence>
<name>A0A6A6EI01_9PEZI</name>
<gene>
    <name evidence="2" type="ORF">K469DRAFT_26287</name>
</gene>
<dbReference type="AlphaFoldDB" id="A0A6A6EI01"/>
<dbReference type="Proteomes" id="UP000800200">
    <property type="component" value="Unassembled WGS sequence"/>
</dbReference>
<evidence type="ECO:0000313" key="3">
    <source>
        <dbReference type="Proteomes" id="UP000800200"/>
    </source>
</evidence>
<protein>
    <submittedName>
        <fullName evidence="2">Uncharacterized protein</fullName>
    </submittedName>
</protein>
<feature type="region of interest" description="Disordered" evidence="1">
    <location>
        <begin position="144"/>
        <end position="163"/>
    </location>
</feature>
<evidence type="ECO:0000313" key="2">
    <source>
        <dbReference type="EMBL" id="KAF2190239.1"/>
    </source>
</evidence>
<accession>A0A6A6EI01</accession>
<organism evidence="2 3">
    <name type="scientific">Zopfia rhizophila CBS 207.26</name>
    <dbReference type="NCBI Taxonomy" id="1314779"/>
    <lineage>
        <taxon>Eukaryota</taxon>
        <taxon>Fungi</taxon>
        <taxon>Dikarya</taxon>
        <taxon>Ascomycota</taxon>
        <taxon>Pezizomycotina</taxon>
        <taxon>Dothideomycetes</taxon>
        <taxon>Dothideomycetes incertae sedis</taxon>
        <taxon>Zopfiaceae</taxon>
        <taxon>Zopfia</taxon>
    </lineage>
</organism>
<keyword evidence="3" id="KW-1185">Reference proteome</keyword>
<reference evidence="2" key="1">
    <citation type="journal article" date="2020" name="Stud. Mycol.">
        <title>101 Dothideomycetes genomes: a test case for predicting lifestyles and emergence of pathogens.</title>
        <authorList>
            <person name="Haridas S."/>
            <person name="Albert R."/>
            <person name="Binder M."/>
            <person name="Bloem J."/>
            <person name="Labutti K."/>
            <person name="Salamov A."/>
            <person name="Andreopoulos B."/>
            <person name="Baker S."/>
            <person name="Barry K."/>
            <person name="Bills G."/>
            <person name="Bluhm B."/>
            <person name="Cannon C."/>
            <person name="Castanera R."/>
            <person name="Culley D."/>
            <person name="Daum C."/>
            <person name="Ezra D."/>
            <person name="Gonzalez J."/>
            <person name="Henrissat B."/>
            <person name="Kuo A."/>
            <person name="Liang C."/>
            <person name="Lipzen A."/>
            <person name="Lutzoni F."/>
            <person name="Magnuson J."/>
            <person name="Mondo S."/>
            <person name="Nolan M."/>
            <person name="Ohm R."/>
            <person name="Pangilinan J."/>
            <person name="Park H.-J."/>
            <person name="Ramirez L."/>
            <person name="Alfaro M."/>
            <person name="Sun H."/>
            <person name="Tritt A."/>
            <person name="Yoshinaga Y."/>
            <person name="Zwiers L.-H."/>
            <person name="Turgeon B."/>
            <person name="Goodwin S."/>
            <person name="Spatafora J."/>
            <person name="Crous P."/>
            <person name="Grigoriev I."/>
        </authorList>
    </citation>
    <scope>NUCLEOTIDE SEQUENCE</scope>
    <source>
        <strain evidence="2">CBS 207.26</strain>
    </source>
</reference>
<feature type="region of interest" description="Disordered" evidence="1">
    <location>
        <begin position="110"/>
        <end position="130"/>
    </location>
</feature>
<dbReference type="EMBL" id="ML994619">
    <property type="protein sequence ID" value="KAF2190239.1"/>
    <property type="molecule type" value="Genomic_DNA"/>
</dbReference>
<proteinExistence type="predicted"/>
<evidence type="ECO:0000256" key="1">
    <source>
        <dbReference type="SAM" id="MobiDB-lite"/>
    </source>
</evidence>